<dbReference type="InterPro" id="IPR009057">
    <property type="entry name" value="Homeodomain-like_sf"/>
</dbReference>
<dbReference type="InterPro" id="IPR001005">
    <property type="entry name" value="SANT/Myb"/>
</dbReference>
<feature type="compositionally biased region" description="Basic residues" evidence="6">
    <location>
        <begin position="178"/>
        <end position="189"/>
    </location>
</feature>
<reference evidence="10" key="1">
    <citation type="submission" date="2020-12" db="EMBL/GenBank/DDBJ databases">
        <authorList>
            <person name="Iha C."/>
        </authorList>
    </citation>
    <scope>NUCLEOTIDE SEQUENCE</scope>
</reference>
<dbReference type="SUPFAM" id="SSF46689">
    <property type="entry name" value="Homeodomain-like"/>
    <property type="match status" value="1"/>
</dbReference>
<evidence type="ECO:0000313" key="10">
    <source>
        <dbReference type="EMBL" id="CAD7695931.1"/>
    </source>
</evidence>
<dbReference type="AlphaFoldDB" id="A0A8S1IQ35"/>
<dbReference type="PROSITE" id="PS50090">
    <property type="entry name" value="MYB_LIKE"/>
    <property type="match status" value="1"/>
</dbReference>
<evidence type="ECO:0000256" key="4">
    <source>
        <dbReference type="ARBA" id="ARBA00023163"/>
    </source>
</evidence>
<comment type="subcellular location">
    <subcellularLocation>
        <location evidence="1">Nucleus</location>
    </subcellularLocation>
</comment>
<dbReference type="PROSITE" id="PS51294">
    <property type="entry name" value="HTH_MYB"/>
    <property type="match status" value="1"/>
</dbReference>
<dbReference type="CDD" id="cd00167">
    <property type="entry name" value="SANT"/>
    <property type="match status" value="1"/>
</dbReference>
<keyword evidence="11" id="KW-1185">Reference proteome</keyword>
<evidence type="ECO:0000259" key="7">
    <source>
        <dbReference type="PROSITE" id="PS50090"/>
    </source>
</evidence>
<dbReference type="Proteomes" id="UP000708148">
    <property type="component" value="Unassembled WGS sequence"/>
</dbReference>
<evidence type="ECO:0000259" key="8">
    <source>
        <dbReference type="PROSITE" id="PS51293"/>
    </source>
</evidence>
<dbReference type="InterPro" id="IPR017930">
    <property type="entry name" value="Myb_dom"/>
</dbReference>
<dbReference type="EMBL" id="CAJHUC010000409">
    <property type="protein sequence ID" value="CAD7695931.1"/>
    <property type="molecule type" value="Genomic_DNA"/>
</dbReference>
<evidence type="ECO:0000256" key="6">
    <source>
        <dbReference type="SAM" id="MobiDB-lite"/>
    </source>
</evidence>
<dbReference type="PANTHER" id="PTHR44042">
    <property type="entry name" value="DUPLICATED HOMEODOMAIN-LIKE SUPERFAMILY PROTEIN-RELATED"/>
    <property type="match status" value="1"/>
</dbReference>
<dbReference type="GO" id="GO:0005634">
    <property type="term" value="C:nucleus"/>
    <property type="evidence" value="ECO:0007669"/>
    <property type="project" value="UniProtKB-SubCell"/>
</dbReference>
<evidence type="ECO:0000256" key="1">
    <source>
        <dbReference type="ARBA" id="ARBA00004123"/>
    </source>
</evidence>
<dbReference type="OrthoDB" id="118550at2759"/>
<dbReference type="PROSITE" id="PS51293">
    <property type="entry name" value="SANT"/>
    <property type="match status" value="1"/>
</dbReference>
<dbReference type="FunFam" id="1.10.10.60:FF:000009">
    <property type="entry name" value="transcription factor MYB1R1"/>
    <property type="match status" value="1"/>
</dbReference>
<dbReference type="SMART" id="SM00717">
    <property type="entry name" value="SANT"/>
    <property type="match status" value="1"/>
</dbReference>
<dbReference type="InterPro" id="IPR017884">
    <property type="entry name" value="SANT_dom"/>
</dbReference>
<evidence type="ECO:0000313" key="11">
    <source>
        <dbReference type="Proteomes" id="UP000708148"/>
    </source>
</evidence>
<dbReference type="Gene3D" id="1.10.10.60">
    <property type="entry name" value="Homeodomain-like"/>
    <property type="match status" value="2"/>
</dbReference>
<evidence type="ECO:0000256" key="5">
    <source>
        <dbReference type="ARBA" id="ARBA00023242"/>
    </source>
</evidence>
<gene>
    <name evidence="10" type="ORF">OSTQU699_LOCUS1292</name>
</gene>
<dbReference type="Pfam" id="PF00249">
    <property type="entry name" value="Myb_DNA-binding"/>
    <property type="match status" value="1"/>
</dbReference>
<feature type="domain" description="SANT" evidence="8">
    <location>
        <begin position="131"/>
        <end position="179"/>
    </location>
</feature>
<evidence type="ECO:0000259" key="9">
    <source>
        <dbReference type="PROSITE" id="PS51294"/>
    </source>
</evidence>
<keyword evidence="2" id="KW-0805">Transcription regulation</keyword>
<name>A0A8S1IQ35_9CHLO</name>
<dbReference type="NCBIfam" id="TIGR01557">
    <property type="entry name" value="myb_SHAQKYF"/>
    <property type="match status" value="1"/>
</dbReference>
<keyword evidence="3" id="KW-0238">DNA-binding</keyword>
<evidence type="ECO:0000256" key="2">
    <source>
        <dbReference type="ARBA" id="ARBA00023015"/>
    </source>
</evidence>
<sequence length="229" mass="25819">MDMAAERKGGAAGAKQDWTYVPMAFRKRHASPAPWGRTPSDPPPLAAARARPHEDKVLETVLARLFRDPDRVRKIADLLPGKDLEACTRRIRELEEDIGEIENGSAVPAKKGSGKRARGPRKKPCRHAVPWTKEEHRWFLLGLEHCGRGDWRSISRNFVYTRSPTQVASHAQKFFLRRHKISQGKKGDRRRASINDITSPMDFSPIHYGSTDQAPALLLSSSFSPQVRN</sequence>
<comment type="caution">
    <text evidence="10">The sequence shown here is derived from an EMBL/GenBank/DDBJ whole genome shotgun (WGS) entry which is preliminary data.</text>
</comment>
<feature type="region of interest" description="Disordered" evidence="6">
    <location>
        <begin position="178"/>
        <end position="198"/>
    </location>
</feature>
<dbReference type="InterPro" id="IPR006447">
    <property type="entry name" value="Myb_dom_plants"/>
</dbReference>
<feature type="region of interest" description="Disordered" evidence="6">
    <location>
        <begin position="104"/>
        <end position="125"/>
    </location>
</feature>
<dbReference type="GO" id="GO:0003677">
    <property type="term" value="F:DNA binding"/>
    <property type="evidence" value="ECO:0007669"/>
    <property type="project" value="UniProtKB-KW"/>
</dbReference>
<evidence type="ECO:0000256" key="3">
    <source>
        <dbReference type="ARBA" id="ARBA00023125"/>
    </source>
</evidence>
<dbReference type="PANTHER" id="PTHR44042:SF67">
    <property type="entry name" value="MYB-LIKE PROTEIN I"/>
    <property type="match status" value="1"/>
</dbReference>
<keyword evidence="5" id="KW-0539">Nucleus</keyword>
<feature type="compositionally biased region" description="Basic residues" evidence="6">
    <location>
        <begin position="112"/>
        <end position="125"/>
    </location>
</feature>
<protein>
    <submittedName>
        <fullName evidence="10">Uncharacterized protein</fullName>
    </submittedName>
</protein>
<feature type="region of interest" description="Disordered" evidence="6">
    <location>
        <begin position="30"/>
        <end position="52"/>
    </location>
</feature>
<feature type="domain" description="Myb-like" evidence="7">
    <location>
        <begin position="123"/>
        <end position="175"/>
    </location>
</feature>
<feature type="domain" description="HTH myb-type" evidence="9">
    <location>
        <begin position="123"/>
        <end position="179"/>
    </location>
</feature>
<accession>A0A8S1IQ35</accession>
<keyword evidence="4" id="KW-0804">Transcription</keyword>
<organism evidence="10 11">
    <name type="scientific">Ostreobium quekettii</name>
    <dbReference type="NCBI Taxonomy" id="121088"/>
    <lineage>
        <taxon>Eukaryota</taxon>
        <taxon>Viridiplantae</taxon>
        <taxon>Chlorophyta</taxon>
        <taxon>core chlorophytes</taxon>
        <taxon>Ulvophyceae</taxon>
        <taxon>TCBD clade</taxon>
        <taxon>Bryopsidales</taxon>
        <taxon>Ostreobineae</taxon>
        <taxon>Ostreobiaceae</taxon>
        <taxon>Ostreobium</taxon>
    </lineage>
</organism>
<proteinExistence type="predicted"/>